<reference evidence="2" key="1">
    <citation type="submission" date="2013-04" db="EMBL/GenBank/DDBJ databases">
        <title>The Genome Sequence of Fonticula alba ATCC 38817.</title>
        <authorList>
            <consortium name="The Broad Institute Genomics Platform"/>
            <person name="Russ C."/>
            <person name="Cuomo C."/>
            <person name="Burger G."/>
            <person name="Gray M.W."/>
            <person name="Holland P.W.H."/>
            <person name="King N."/>
            <person name="Lang F.B.F."/>
            <person name="Roger A.J."/>
            <person name="Ruiz-Trillo I."/>
            <person name="Brown M."/>
            <person name="Walker B."/>
            <person name="Young S."/>
            <person name="Zeng Q."/>
            <person name="Gargeya S."/>
            <person name="Fitzgerald M."/>
            <person name="Haas B."/>
            <person name="Abouelleil A."/>
            <person name="Allen A.W."/>
            <person name="Alvarado L."/>
            <person name="Arachchi H.M."/>
            <person name="Berlin A.M."/>
            <person name="Chapman S.B."/>
            <person name="Gainer-Dewar J."/>
            <person name="Goldberg J."/>
            <person name="Griggs A."/>
            <person name="Gujja S."/>
            <person name="Hansen M."/>
            <person name="Howarth C."/>
            <person name="Imamovic A."/>
            <person name="Ireland A."/>
            <person name="Larimer J."/>
            <person name="McCowan C."/>
            <person name="Murphy C."/>
            <person name="Pearson M."/>
            <person name="Poon T.W."/>
            <person name="Priest M."/>
            <person name="Roberts A."/>
            <person name="Saif S."/>
            <person name="Shea T."/>
            <person name="Sisk P."/>
            <person name="Sykes S."/>
            <person name="Wortman J."/>
            <person name="Nusbaum C."/>
            <person name="Birren B."/>
        </authorList>
    </citation>
    <scope>NUCLEOTIDE SEQUENCE [LARGE SCALE GENOMIC DNA]</scope>
    <source>
        <strain evidence="2">ATCC 38817</strain>
    </source>
</reference>
<dbReference type="GeneID" id="20528094"/>
<evidence type="ECO:0000313" key="2">
    <source>
        <dbReference type="EMBL" id="KCV69902.1"/>
    </source>
</evidence>
<keyword evidence="3" id="KW-1185">Reference proteome</keyword>
<proteinExistence type="predicted"/>
<dbReference type="RefSeq" id="XP_009495508.1">
    <property type="nucleotide sequence ID" value="XM_009497233.1"/>
</dbReference>
<protein>
    <submittedName>
        <fullName evidence="2">Uncharacterized protein</fullName>
    </submittedName>
</protein>
<dbReference type="AlphaFoldDB" id="A0A058Z8P7"/>
<dbReference type="Proteomes" id="UP000030693">
    <property type="component" value="Unassembled WGS sequence"/>
</dbReference>
<dbReference type="EMBL" id="KB932205">
    <property type="protein sequence ID" value="KCV69902.1"/>
    <property type="molecule type" value="Genomic_DNA"/>
</dbReference>
<evidence type="ECO:0000313" key="3">
    <source>
        <dbReference type="Proteomes" id="UP000030693"/>
    </source>
</evidence>
<sequence length="395" mass="40723">MDTEHHPDNEEVLSDFLESLSDQDDDMPTADADGSVDAGASPPGAGAPAPTAPGTASRQEDEMTEDVAPAEPPRPLHSSLVRPSFAQATQASPAQVRPRGYRDVGATKAARRMFNAALRDLGSASIVATAAFEHIQSTASEAVPAVTAAAAAAAATPMASAASPLMAPGDEEDLEQRRLRIQQRVLARQQGITATLDSAVGQPPGPGFSGRAGSMPASDPGLARGAAGRLDTPAESEFRQAIDQSNRSHKHIAPNFLKTTYVPAFLEAGRRPAAPDGAPPARPPTLIQIYYLPAVLKDHQKRRIEEQLRQAADDADSGASMAEPPVPGSPGGPEQQDAGIPPSADAILEGAPAPEPAAPLCGQDTSLQQDANTPAGGDAPAPEQDTPMMPEATTA</sequence>
<feature type="region of interest" description="Disordered" evidence="1">
    <location>
        <begin position="1"/>
        <end position="103"/>
    </location>
</feature>
<feature type="region of interest" description="Disordered" evidence="1">
    <location>
        <begin position="308"/>
        <end position="395"/>
    </location>
</feature>
<feature type="compositionally biased region" description="Low complexity" evidence="1">
    <location>
        <begin position="29"/>
        <end position="57"/>
    </location>
</feature>
<gene>
    <name evidence="2" type="ORF">H696_03369</name>
</gene>
<accession>A0A058Z8P7</accession>
<name>A0A058Z8P7_FONAL</name>
<organism evidence="2">
    <name type="scientific">Fonticula alba</name>
    <name type="common">Slime mold</name>
    <dbReference type="NCBI Taxonomy" id="691883"/>
    <lineage>
        <taxon>Eukaryota</taxon>
        <taxon>Rotosphaerida</taxon>
        <taxon>Fonticulaceae</taxon>
        <taxon>Fonticula</taxon>
    </lineage>
</organism>
<feature type="region of interest" description="Disordered" evidence="1">
    <location>
        <begin position="194"/>
        <end position="228"/>
    </location>
</feature>
<feature type="compositionally biased region" description="Polar residues" evidence="1">
    <location>
        <begin position="363"/>
        <end position="372"/>
    </location>
</feature>
<evidence type="ECO:0000256" key="1">
    <source>
        <dbReference type="SAM" id="MobiDB-lite"/>
    </source>
</evidence>